<evidence type="ECO:0000313" key="1">
    <source>
        <dbReference type="EMBL" id="EON69138.1"/>
    </source>
</evidence>
<dbReference type="RefSeq" id="XP_007784455.1">
    <property type="nucleotide sequence ID" value="XM_007786265.1"/>
</dbReference>
<dbReference type="OMA" id="WRRIMWH"/>
<name>R7Z4X5_CONA1</name>
<dbReference type="HOGENOM" id="CLU_1660652_0_0_1"/>
<evidence type="ECO:0000313" key="2">
    <source>
        <dbReference type="Proteomes" id="UP000016924"/>
    </source>
</evidence>
<evidence type="ECO:0008006" key="3">
    <source>
        <dbReference type="Google" id="ProtNLM"/>
    </source>
</evidence>
<dbReference type="OrthoDB" id="5404564at2759"/>
<dbReference type="PANTHER" id="PTHR38886">
    <property type="entry name" value="SESA DOMAIN-CONTAINING PROTEIN"/>
    <property type="match status" value="1"/>
</dbReference>
<dbReference type="STRING" id="1168221.R7Z4X5"/>
<dbReference type="PANTHER" id="PTHR38886:SF1">
    <property type="entry name" value="NACHT-NTPASE AND P-LOOP NTPASES N-TERMINAL DOMAIN-CONTAINING PROTEIN"/>
    <property type="match status" value="1"/>
</dbReference>
<organism evidence="1 2">
    <name type="scientific">Coniosporium apollinis (strain CBS 100218)</name>
    <name type="common">Rock-inhabiting black yeast</name>
    <dbReference type="NCBI Taxonomy" id="1168221"/>
    <lineage>
        <taxon>Eukaryota</taxon>
        <taxon>Fungi</taxon>
        <taxon>Dikarya</taxon>
        <taxon>Ascomycota</taxon>
        <taxon>Pezizomycotina</taxon>
        <taxon>Dothideomycetes</taxon>
        <taxon>Dothideomycetes incertae sedis</taxon>
        <taxon>Coniosporium</taxon>
    </lineage>
</organism>
<dbReference type="EMBL" id="JH767607">
    <property type="protein sequence ID" value="EON69138.1"/>
    <property type="molecule type" value="Genomic_DNA"/>
</dbReference>
<gene>
    <name evidence="1" type="ORF">W97_08324</name>
</gene>
<proteinExistence type="predicted"/>
<dbReference type="Proteomes" id="UP000016924">
    <property type="component" value="Unassembled WGS sequence"/>
</dbReference>
<dbReference type="AlphaFoldDB" id="R7Z4X5"/>
<accession>R7Z4X5</accession>
<dbReference type="GeneID" id="19905635"/>
<reference evidence="2" key="1">
    <citation type="submission" date="2012-06" db="EMBL/GenBank/DDBJ databases">
        <title>The genome sequence of Coniosporium apollinis CBS 100218.</title>
        <authorList>
            <consortium name="The Broad Institute Genome Sequencing Platform"/>
            <person name="Cuomo C."/>
            <person name="Gorbushina A."/>
            <person name="Noack S."/>
            <person name="Walker B."/>
            <person name="Young S.K."/>
            <person name="Zeng Q."/>
            <person name="Gargeya S."/>
            <person name="Fitzgerald M."/>
            <person name="Haas B."/>
            <person name="Abouelleil A."/>
            <person name="Alvarado L."/>
            <person name="Arachchi H.M."/>
            <person name="Berlin A.M."/>
            <person name="Chapman S.B."/>
            <person name="Goldberg J."/>
            <person name="Griggs A."/>
            <person name="Gujja S."/>
            <person name="Hansen M."/>
            <person name="Howarth C."/>
            <person name="Imamovic A."/>
            <person name="Larimer J."/>
            <person name="McCowan C."/>
            <person name="Montmayeur A."/>
            <person name="Murphy C."/>
            <person name="Neiman D."/>
            <person name="Pearson M."/>
            <person name="Priest M."/>
            <person name="Roberts A."/>
            <person name="Saif S."/>
            <person name="Shea T."/>
            <person name="Sisk P."/>
            <person name="Sykes S."/>
            <person name="Wortman J."/>
            <person name="Nusbaum C."/>
            <person name="Birren B."/>
        </authorList>
    </citation>
    <scope>NUCLEOTIDE SEQUENCE [LARGE SCALE GENOMIC DNA]</scope>
    <source>
        <strain evidence="2">CBS 100218</strain>
    </source>
</reference>
<keyword evidence="2" id="KW-1185">Reference proteome</keyword>
<dbReference type="eggNOG" id="ENOG502SI2I">
    <property type="taxonomic scope" value="Eukaryota"/>
</dbReference>
<sequence length="159" mass="17779">MAFSVSIGDILLLSRLAYRLGQTFTSGRNSAPAEFHEVQNQLYSLHDALNYLADQDETTSGINHDGTASSTVAPPDGVLGRMVANCRGTLDHLEKVVETYTELDPDVVQPKDTDRRRWRFKENWKKIKWTTEGGNLDKLKQSLAIHLNALNLAVAARNR</sequence>
<protein>
    <recommendedName>
        <fullName evidence="3">Fungal N-terminal domain-containing protein</fullName>
    </recommendedName>
</protein>